<organism evidence="2">
    <name type="scientific">Streptomyces sp. NBC_00060</name>
    <dbReference type="NCBI Taxonomy" id="2975636"/>
    <lineage>
        <taxon>Bacteria</taxon>
        <taxon>Bacillati</taxon>
        <taxon>Actinomycetota</taxon>
        <taxon>Actinomycetes</taxon>
        <taxon>Kitasatosporales</taxon>
        <taxon>Streptomycetaceae</taxon>
        <taxon>Streptomyces</taxon>
    </lineage>
</organism>
<gene>
    <name evidence="1" type="ORF">OHV25_00480</name>
    <name evidence="2" type="ORF">OHV25_39360</name>
</gene>
<reference evidence="2" key="1">
    <citation type="submission" date="2022-10" db="EMBL/GenBank/DDBJ databases">
        <title>The complete genomes of actinobacterial strains from the NBC collection.</title>
        <authorList>
            <person name="Joergensen T.S."/>
            <person name="Alvarez Arevalo M."/>
            <person name="Sterndorff E.B."/>
            <person name="Faurdal D."/>
            <person name="Vuksanovic O."/>
            <person name="Mourched A.-S."/>
            <person name="Charusanti P."/>
            <person name="Shaw S."/>
            <person name="Blin K."/>
            <person name="Weber T."/>
        </authorList>
    </citation>
    <scope>NUCLEOTIDE SEQUENCE</scope>
    <source>
        <strain evidence="2">NBC_00060</strain>
    </source>
</reference>
<evidence type="ECO:0000313" key="2">
    <source>
        <dbReference type="EMBL" id="WTU45193.1"/>
    </source>
</evidence>
<dbReference type="EMBL" id="CP108253">
    <property type="protein sequence ID" value="WTU38165.1"/>
    <property type="molecule type" value="Genomic_DNA"/>
</dbReference>
<evidence type="ECO:0008006" key="3">
    <source>
        <dbReference type="Google" id="ProtNLM"/>
    </source>
</evidence>
<name>A0AAU2HBD3_9ACTN</name>
<dbReference type="AlphaFoldDB" id="A0AAU2HBD3"/>
<protein>
    <recommendedName>
        <fullName evidence="3">Secreted protein</fullName>
    </recommendedName>
</protein>
<sequence>MDGSSGSLLCFLDVDGPLNPYAAKPHRRPAGYTTHRVMPPSWELRQTHKPPGRRKPLRVWLNPDHGPALLALADRYTLIWATTWRDEANDFISPVLGLPILPYIDFSDAAEARSRPDGLHWKTEPLVAYANGKAFAWADDEITSQDQAYVASHHAGPALLRRVDPQIGLLDGDFAALKAFAAVAGAAAGTGDQEMPPSLTA</sequence>
<proteinExistence type="predicted"/>
<dbReference type="EMBL" id="CP108253">
    <property type="protein sequence ID" value="WTU45193.1"/>
    <property type="molecule type" value="Genomic_DNA"/>
</dbReference>
<evidence type="ECO:0000313" key="1">
    <source>
        <dbReference type="EMBL" id="WTU38165.1"/>
    </source>
</evidence>
<accession>A0AAU2HBD3</accession>